<sequence>MVVRLLRTYHGQGTNGEIWVDGKFVSYAIELPWLDNVRNNSCIPVGRYPLAKRYSKKFKWHILVKDVVGRSEILFHPANNALSELRGCIAPVSQLSGAGKGLESIKAFNKLKEMVYASIDAGKLVFLEIIEKGKS</sequence>
<proteinExistence type="predicted"/>
<evidence type="ECO:0000259" key="1">
    <source>
        <dbReference type="Pfam" id="PF18925"/>
    </source>
</evidence>
<dbReference type="Proteomes" id="UP000625283">
    <property type="component" value="Unassembled WGS sequence"/>
</dbReference>
<name>A0ABS1R2M6_9SPHI</name>
<reference evidence="2 3" key="1">
    <citation type="submission" date="2021-01" db="EMBL/GenBank/DDBJ databases">
        <title>C459-1 draft genome sequence.</title>
        <authorList>
            <person name="Zhang X.-F."/>
        </authorList>
    </citation>
    <scope>NUCLEOTIDE SEQUENCE [LARGE SCALE GENOMIC DNA]</scope>
    <source>
        <strain evidence="3">C459-1</strain>
    </source>
</reference>
<dbReference type="RefSeq" id="WP_202102570.1">
    <property type="nucleotide sequence ID" value="NZ_JAERTY010000004.1"/>
</dbReference>
<organism evidence="2 3">
    <name type="scientific">Sphingobacterium faecale</name>
    <dbReference type="NCBI Taxonomy" id="2803775"/>
    <lineage>
        <taxon>Bacteria</taxon>
        <taxon>Pseudomonadati</taxon>
        <taxon>Bacteroidota</taxon>
        <taxon>Sphingobacteriia</taxon>
        <taxon>Sphingobacteriales</taxon>
        <taxon>Sphingobacteriaceae</taxon>
        <taxon>Sphingobacterium</taxon>
    </lineage>
</organism>
<keyword evidence="3" id="KW-1185">Reference proteome</keyword>
<feature type="domain" description="DUF5675" evidence="1">
    <location>
        <begin position="5"/>
        <end position="115"/>
    </location>
</feature>
<comment type="caution">
    <text evidence="2">The sequence shown here is derived from an EMBL/GenBank/DDBJ whole genome shotgun (WGS) entry which is preliminary data.</text>
</comment>
<dbReference type="InterPro" id="IPR043732">
    <property type="entry name" value="DUF5675"/>
</dbReference>
<evidence type="ECO:0000313" key="3">
    <source>
        <dbReference type="Proteomes" id="UP000625283"/>
    </source>
</evidence>
<evidence type="ECO:0000313" key="2">
    <source>
        <dbReference type="EMBL" id="MBL1408809.1"/>
    </source>
</evidence>
<gene>
    <name evidence="2" type="ORF">JKG61_08620</name>
</gene>
<dbReference type="Pfam" id="PF18925">
    <property type="entry name" value="DUF5675"/>
    <property type="match status" value="1"/>
</dbReference>
<dbReference type="EMBL" id="JAERTY010000004">
    <property type="protein sequence ID" value="MBL1408809.1"/>
    <property type="molecule type" value="Genomic_DNA"/>
</dbReference>
<protein>
    <recommendedName>
        <fullName evidence="1">DUF5675 domain-containing protein</fullName>
    </recommendedName>
</protein>
<accession>A0ABS1R2M6</accession>